<accession>A0A1F4VKW1</accession>
<evidence type="ECO:0000313" key="1">
    <source>
        <dbReference type="EMBL" id="OGC57764.1"/>
    </source>
</evidence>
<name>A0A1F4VKW1_UNCKA</name>
<gene>
    <name evidence="1" type="ORF">A3H26_02070</name>
</gene>
<dbReference type="AlphaFoldDB" id="A0A1F4VKW1"/>
<sequence length="86" mass="9746">MKTVSIVRNRGQLTIPDSIRKFVPWVNPMSAVTISVIKPDEIVIKPHKNQLNWNRIWAGIKKSRALKGTGRGISAVEFLSQDRKSH</sequence>
<dbReference type="Proteomes" id="UP000177763">
    <property type="component" value="Unassembled WGS sequence"/>
</dbReference>
<proteinExistence type="predicted"/>
<reference evidence="1 2" key="1">
    <citation type="journal article" date="2016" name="Nat. Commun.">
        <title>Thousands of microbial genomes shed light on interconnected biogeochemical processes in an aquifer system.</title>
        <authorList>
            <person name="Anantharaman K."/>
            <person name="Brown C.T."/>
            <person name="Hug L.A."/>
            <person name="Sharon I."/>
            <person name="Castelle C.J."/>
            <person name="Probst A.J."/>
            <person name="Thomas B.C."/>
            <person name="Singh A."/>
            <person name="Wilkins M.J."/>
            <person name="Karaoz U."/>
            <person name="Brodie E.L."/>
            <person name="Williams K.H."/>
            <person name="Hubbard S.S."/>
            <person name="Banfield J.F."/>
        </authorList>
    </citation>
    <scope>NUCLEOTIDE SEQUENCE [LARGE SCALE GENOMIC DNA]</scope>
</reference>
<protein>
    <submittedName>
        <fullName evidence="1">Uncharacterized protein</fullName>
    </submittedName>
</protein>
<organism evidence="1 2">
    <name type="scientific">candidate division WWE3 bacterium RIFCSPLOWO2_12_FULL_36_10</name>
    <dbReference type="NCBI Taxonomy" id="1802630"/>
    <lineage>
        <taxon>Bacteria</taxon>
        <taxon>Katanobacteria</taxon>
    </lineage>
</organism>
<comment type="caution">
    <text evidence="1">The sequence shown here is derived from an EMBL/GenBank/DDBJ whole genome shotgun (WGS) entry which is preliminary data.</text>
</comment>
<evidence type="ECO:0000313" key="2">
    <source>
        <dbReference type="Proteomes" id="UP000177763"/>
    </source>
</evidence>
<dbReference type="EMBL" id="MEVN01000006">
    <property type="protein sequence ID" value="OGC57764.1"/>
    <property type="molecule type" value="Genomic_DNA"/>
</dbReference>